<sequence>MNAKLALSVLLIASFGVHAETSTVYKCGEYTLIDAKDFIDNGVHENYIAITKGKTIIAGNSEVLNDTTHKPMHTTQFNFDGTINDVAILVNEDKTDKDVWAYMMNINGYNMTSRVRIVDIGNKERPYVDCQQVSK</sequence>
<evidence type="ECO:0000256" key="1">
    <source>
        <dbReference type="SAM" id="SignalP"/>
    </source>
</evidence>
<dbReference type="AlphaFoldDB" id="A0AAP9DCQ3"/>
<dbReference type="RefSeq" id="WP_142489300.1">
    <property type="nucleotide sequence ID" value="NZ_CP035382.1"/>
</dbReference>
<name>A0AAP9DCQ3_9ENTR</name>
<organism evidence="2 3">
    <name type="scientific">Leclercia adecarboxylata</name>
    <dbReference type="NCBI Taxonomy" id="83655"/>
    <lineage>
        <taxon>Bacteria</taxon>
        <taxon>Pseudomonadati</taxon>
        <taxon>Pseudomonadota</taxon>
        <taxon>Gammaproteobacteria</taxon>
        <taxon>Enterobacterales</taxon>
        <taxon>Enterobacteriaceae</taxon>
        <taxon>Leclercia</taxon>
    </lineage>
</organism>
<feature type="signal peptide" evidence="1">
    <location>
        <begin position="1"/>
        <end position="19"/>
    </location>
</feature>
<reference evidence="2 3" key="1">
    <citation type="submission" date="2019-01" db="EMBL/GenBank/DDBJ databases">
        <title>Florfenicol resistance in Enterobacteriaceae and whole-genome sequence analysis of florfenicol-resistant Leclercia adecarboxylata strain R25.</title>
        <authorList>
            <person name="Bao Q."/>
            <person name="Ying Y."/>
        </authorList>
    </citation>
    <scope>NUCLEOTIDE SEQUENCE [LARGE SCALE GENOMIC DNA]</scope>
    <source>
        <strain evidence="2 3">R25</strain>
    </source>
</reference>
<keyword evidence="1" id="KW-0732">Signal</keyword>
<protein>
    <submittedName>
        <fullName evidence="2">Uncharacterized protein</fullName>
    </submittedName>
</protein>
<evidence type="ECO:0000313" key="3">
    <source>
        <dbReference type="Proteomes" id="UP000317812"/>
    </source>
</evidence>
<gene>
    <name evidence="2" type="ORF">ES815_19710</name>
</gene>
<dbReference type="Proteomes" id="UP000317812">
    <property type="component" value="Chromosome"/>
</dbReference>
<feature type="chain" id="PRO_5042876392" evidence="1">
    <location>
        <begin position="20"/>
        <end position="135"/>
    </location>
</feature>
<accession>A0AAP9DCQ3</accession>
<evidence type="ECO:0000313" key="2">
    <source>
        <dbReference type="EMBL" id="QDK20408.1"/>
    </source>
</evidence>
<dbReference type="EMBL" id="CP035382">
    <property type="protein sequence ID" value="QDK20408.1"/>
    <property type="molecule type" value="Genomic_DNA"/>
</dbReference>
<proteinExistence type="predicted"/>